<sequence>MHAQSQAITARGVRPCFEKNYLVRTRVFSAHSEGPHRSGRARRPGASLGAQRGPAGAASARPPARSGGVEARAAQPALQRELSAALGSLCSQPQQRRLRHSAETETSGGDARTGSYRRAAELPGTLARRPGRFRGPGGLEDGQPERRRPRPDTHTAPKPGYGRGDSGSEPLSETDAEAGPRR</sequence>
<evidence type="ECO:0000313" key="3">
    <source>
        <dbReference type="Proteomes" id="UP000551758"/>
    </source>
</evidence>
<dbReference type="AlphaFoldDB" id="A0A7J7EUU8"/>
<keyword evidence="3" id="KW-1185">Reference proteome</keyword>
<protein>
    <submittedName>
        <fullName evidence="2">Uncharacterized protein</fullName>
    </submittedName>
</protein>
<evidence type="ECO:0000313" key="2">
    <source>
        <dbReference type="EMBL" id="KAF5919590.1"/>
    </source>
</evidence>
<comment type="caution">
    <text evidence="2">The sequence shown here is derived from an EMBL/GenBank/DDBJ whole genome shotgun (WGS) entry which is preliminary data.</text>
</comment>
<proteinExistence type="predicted"/>
<evidence type="ECO:0000256" key="1">
    <source>
        <dbReference type="SAM" id="MobiDB-lite"/>
    </source>
</evidence>
<accession>A0A7J7EUU8</accession>
<gene>
    <name evidence="2" type="ORF">HPG69_000190</name>
</gene>
<name>A0A7J7EUU8_DICBM</name>
<reference evidence="2 3" key="1">
    <citation type="journal article" date="2020" name="Mol. Biol. Evol.">
        <title>Interspecific Gene Flow and the Evolution of Specialization in Black and White Rhinoceros.</title>
        <authorList>
            <person name="Moodley Y."/>
            <person name="Westbury M.V."/>
            <person name="Russo I.M."/>
            <person name="Gopalakrishnan S."/>
            <person name="Rakotoarivelo A."/>
            <person name="Olsen R.A."/>
            <person name="Prost S."/>
            <person name="Tunstall T."/>
            <person name="Ryder O.A."/>
            <person name="Dalen L."/>
            <person name="Bruford M.W."/>
        </authorList>
    </citation>
    <scope>NUCLEOTIDE SEQUENCE [LARGE SCALE GENOMIC DNA]</scope>
    <source>
        <strain evidence="2">SBR-YM</strain>
        <tissue evidence="2">Skin</tissue>
    </source>
</reference>
<feature type="region of interest" description="Disordered" evidence="1">
    <location>
        <begin position="30"/>
        <end position="182"/>
    </location>
</feature>
<feature type="compositionally biased region" description="Low complexity" evidence="1">
    <location>
        <begin position="49"/>
        <end position="68"/>
    </location>
</feature>
<feature type="compositionally biased region" description="Basic and acidic residues" evidence="1">
    <location>
        <begin position="143"/>
        <end position="155"/>
    </location>
</feature>
<dbReference type="Proteomes" id="UP000551758">
    <property type="component" value="Unassembled WGS sequence"/>
</dbReference>
<organism evidence="2 3">
    <name type="scientific">Diceros bicornis minor</name>
    <name type="common">South-central black rhinoceros</name>
    <dbReference type="NCBI Taxonomy" id="77932"/>
    <lineage>
        <taxon>Eukaryota</taxon>
        <taxon>Metazoa</taxon>
        <taxon>Chordata</taxon>
        <taxon>Craniata</taxon>
        <taxon>Vertebrata</taxon>
        <taxon>Euteleostomi</taxon>
        <taxon>Mammalia</taxon>
        <taxon>Eutheria</taxon>
        <taxon>Laurasiatheria</taxon>
        <taxon>Perissodactyla</taxon>
        <taxon>Rhinocerotidae</taxon>
        <taxon>Diceros</taxon>
    </lineage>
</organism>
<dbReference type="EMBL" id="JACDTQ010002243">
    <property type="protein sequence ID" value="KAF5919590.1"/>
    <property type="molecule type" value="Genomic_DNA"/>
</dbReference>